<evidence type="ECO:0000256" key="8">
    <source>
        <dbReference type="ARBA" id="ARBA00023077"/>
    </source>
</evidence>
<evidence type="ECO:0000256" key="9">
    <source>
        <dbReference type="ARBA" id="ARBA00023136"/>
    </source>
</evidence>
<keyword evidence="5 11" id="KW-0812">Transmembrane</keyword>
<evidence type="ECO:0000256" key="10">
    <source>
        <dbReference type="ARBA" id="ARBA00023237"/>
    </source>
</evidence>
<gene>
    <name evidence="17" type="ORF">GCM10022281_07990</name>
</gene>
<keyword evidence="6" id="KW-0408">Iron</keyword>
<evidence type="ECO:0000256" key="6">
    <source>
        <dbReference type="ARBA" id="ARBA00023004"/>
    </source>
</evidence>
<reference evidence="18" key="1">
    <citation type="journal article" date="2019" name="Int. J. Syst. Evol. Microbiol.">
        <title>The Global Catalogue of Microorganisms (GCM) 10K type strain sequencing project: providing services to taxonomists for standard genome sequencing and annotation.</title>
        <authorList>
            <consortium name="The Broad Institute Genomics Platform"/>
            <consortium name="The Broad Institute Genome Sequencing Center for Infectious Disease"/>
            <person name="Wu L."/>
            <person name="Ma J."/>
        </authorList>
    </citation>
    <scope>NUCLEOTIDE SEQUENCE [LARGE SCALE GENOMIC DNA]</scope>
    <source>
        <strain evidence="18">JCM 17564</strain>
    </source>
</reference>
<accession>A0ABP7TT91</accession>
<dbReference type="InterPro" id="IPR039426">
    <property type="entry name" value="TonB-dep_rcpt-like"/>
</dbReference>
<protein>
    <submittedName>
        <fullName evidence="17">TonB-dependent receptor</fullName>
    </submittedName>
</protein>
<dbReference type="EMBL" id="BAABBR010000001">
    <property type="protein sequence ID" value="GAA4030932.1"/>
    <property type="molecule type" value="Genomic_DNA"/>
</dbReference>
<dbReference type="PROSITE" id="PS52016">
    <property type="entry name" value="TONB_DEPENDENT_REC_3"/>
    <property type="match status" value="1"/>
</dbReference>
<dbReference type="Proteomes" id="UP001424459">
    <property type="component" value="Unassembled WGS sequence"/>
</dbReference>
<keyword evidence="17" id="KW-0675">Receptor</keyword>
<keyword evidence="4" id="KW-0410">Iron transport</keyword>
<evidence type="ECO:0000256" key="3">
    <source>
        <dbReference type="ARBA" id="ARBA00022452"/>
    </source>
</evidence>
<evidence type="ECO:0000256" key="13">
    <source>
        <dbReference type="SAM" id="MobiDB-lite"/>
    </source>
</evidence>
<feature type="domain" description="TonB-dependent receptor-like beta-barrel" evidence="15">
    <location>
        <begin position="259"/>
        <end position="734"/>
    </location>
</feature>
<comment type="similarity">
    <text evidence="11 12">Belongs to the TonB-dependent receptor family.</text>
</comment>
<evidence type="ECO:0000313" key="18">
    <source>
        <dbReference type="Proteomes" id="UP001424459"/>
    </source>
</evidence>
<keyword evidence="7" id="KW-0406">Ion transport</keyword>
<keyword evidence="18" id="KW-1185">Reference proteome</keyword>
<dbReference type="InterPro" id="IPR000531">
    <property type="entry name" value="Beta-barrel_TonB"/>
</dbReference>
<feature type="chain" id="PRO_5046769346" evidence="14">
    <location>
        <begin position="25"/>
        <end position="771"/>
    </location>
</feature>
<evidence type="ECO:0000256" key="1">
    <source>
        <dbReference type="ARBA" id="ARBA00004571"/>
    </source>
</evidence>
<evidence type="ECO:0000259" key="16">
    <source>
        <dbReference type="Pfam" id="PF07715"/>
    </source>
</evidence>
<dbReference type="InterPro" id="IPR036942">
    <property type="entry name" value="Beta-barrel_TonB_sf"/>
</dbReference>
<keyword evidence="14" id="KW-0732">Signal</keyword>
<dbReference type="Gene3D" id="2.40.170.20">
    <property type="entry name" value="TonB-dependent receptor, beta-barrel domain"/>
    <property type="match status" value="1"/>
</dbReference>
<evidence type="ECO:0000256" key="7">
    <source>
        <dbReference type="ARBA" id="ARBA00023065"/>
    </source>
</evidence>
<keyword evidence="10 11" id="KW-0998">Cell outer membrane</keyword>
<proteinExistence type="inferred from homology"/>
<dbReference type="PANTHER" id="PTHR32552:SF81">
    <property type="entry name" value="TONB-DEPENDENT OUTER MEMBRANE RECEPTOR"/>
    <property type="match status" value="1"/>
</dbReference>
<dbReference type="SUPFAM" id="SSF56935">
    <property type="entry name" value="Porins"/>
    <property type="match status" value="1"/>
</dbReference>
<sequence length="771" mass="83826">MRARTIRPALFASAALLIAAPAYAQSAADTNAEAAQQPPAAEATAAPNDEGKDTATSDIVVTARRVSESIQRVPASVSAFNERALDRLQANDTTALQGAVPNLNIVQGRGSSNATNIYIRGVGQPDALQTFDPAVGVYVDDVYLSRIRGNQLDLLDVERIEVLRGPQGTLYGKNTIGGAIKYVSRRPGQQSRINLQTTVGSFGELSVRGAASGPIAKTLAAGIAVIRSSTNGSVRDEVQDRRYNNKDTFGVRGALAFTPSSDLRIDLVGDYSRDDAKLNVGRPLNNLVTASGTPLVVSNLASRGPYDWTGRTTPGLPNSTRLKHRGVAGTIAYDVSPALTLKSITAYRRLNTNDFIDIDATQYEVGDVFVGVRQKQLSQEFQAAYNTERLKAVVGLFYLKENVASHQEAYADDYLGALFLNSGFLRTIDDKLVTKSYAAFANASYEIVPDVRLSAGIRQTRETKDYDRSTSTFFSRLPAFNATYKFFPPKGKWNDTSPMASIDWQVTPQAMVYARVAKGFKSGGFNGRANSASESTAYDPEKALSYEAGFKTSFASQVRVNGSVFTGDYKNFQARVSGQETDLNTGLPIAVLSVVNAGKLRISGAELEASWTPVQNLLLDTQIGYLDAEYKVFRDARFTSFGGSRAFQTPAFSPKWTARFGAQYGFDLGGNGSLTISGQSRYRSRTALAIDNTLTNSATQIAGLFQRSYWLHDARIVWEDAAKRFSVGLYGNNLTDKAYKTDGQEFSSVGNIRTVYYGAPRSWQLKLTARY</sequence>
<keyword evidence="2 11" id="KW-0813">Transport</keyword>
<evidence type="ECO:0000259" key="15">
    <source>
        <dbReference type="Pfam" id="PF00593"/>
    </source>
</evidence>
<feature type="compositionally biased region" description="Low complexity" evidence="13">
    <location>
        <begin position="30"/>
        <end position="48"/>
    </location>
</feature>
<keyword evidence="9 11" id="KW-0472">Membrane</keyword>
<evidence type="ECO:0000313" key="17">
    <source>
        <dbReference type="EMBL" id="GAA4030932.1"/>
    </source>
</evidence>
<evidence type="ECO:0000256" key="2">
    <source>
        <dbReference type="ARBA" id="ARBA00022448"/>
    </source>
</evidence>
<evidence type="ECO:0000256" key="12">
    <source>
        <dbReference type="RuleBase" id="RU003357"/>
    </source>
</evidence>
<dbReference type="Pfam" id="PF07715">
    <property type="entry name" value="Plug"/>
    <property type="match status" value="1"/>
</dbReference>
<comment type="caution">
    <text evidence="17">The sequence shown here is derived from an EMBL/GenBank/DDBJ whole genome shotgun (WGS) entry which is preliminary data.</text>
</comment>
<evidence type="ECO:0000256" key="14">
    <source>
        <dbReference type="SAM" id="SignalP"/>
    </source>
</evidence>
<dbReference type="RefSeq" id="WP_344695719.1">
    <property type="nucleotide sequence ID" value="NZ_BAABBR010000001.1"/>
</dbReference>
<evidence type="ECO:0000256" key="4">
    <source>
        <dbReference type="ARBA" id="ARBA00022496"/>
    </source>
</evidence>
<dbReference type="PANTHER" id="PTHR32552">
    <property type="entry name" value="FERRICHROME IRON RECEPTOR-RELATED"/>
    <property type="match status" value="1"/>
</dbReference>
<feature type="region of interest" description="Disordered" evidence="13">
    <location>
        <begin position="30"/>
        <end position="54"/>
    </location>
</feature>
<feature type="domain" description="TonB-dependent receptor plug" evidence="16">
    <location>
        <begin position="70"/>
        <end position="179"/>
    </location>
</feature>
<name>A0ABP7TT91_9SPHN</name>
<comment type="subcellular location">
    <subcellularLocation>
        <location evidence="1 11">Cell outer membrane</location>
        <topology evidence="1 11">Multi-pass membrane protein</topology>
    </subcellularLocation>
</comment>
<organism evidence="17 18">
    <name type="scientific">Sphingomonas rosea</name>
    <dbReference type="NCBI Taxonomy" id="335605"/>
    <lineage>
        <taxon>Bacteria</taxon>
        <taxon>Pseudomonadati</taxon>
        <taxon>Pseudomonadota</taxon>
        <taxon>Alphaproteobacteria</taxon>
        <taxon>Sphingomonadales</taxon>
        <taxon>Sphingomonadaceae</taxon>
        <taxon>Sphingomonas</taxon>
    </lineage>
</organism>
<keyword evidence="3 11" id="KW-1134">Transmembrane beta strand</keyword>
<dbReference type="InterPro" id="IPR012910">
    <property type="entry name" value="Plug_dom"/>
</dbReference>
<feature type="signal peptide" evidence="14">
    <location>
        <begin position="1"/>
        <end position="24"/>
    </location>
</feature>
<evidence type="ECO:0000256" key="11">
    <source>
        <dbReference type="PROSITE-ProRule" id="PRU01360"/>
    </source>
</evidence>
<dbReference type="CDD" id="cd01347">
    <property type="entry name" value="ligand_gated_channel"/>
    <property type="match status" value="1"/>
</dbReference>
<dbReference type="Pfam" id="PF00593">
    <property type="entry name" value="TonB_dep_Rec_b-barrel"/>
    <property type="match status" value="1"/>
</dbReference>
<evidence type="ECO:0000256" key="5">
    <source>
        <dbReference type="ARBA" id="ARBA00022692"/>
    </source>
</evidence>
<keyword evidence="8 12" id="KW-0798">TonB box</keyword>